<comment type="caution">
    <text evidence="1">The sequence shown here is derived from an EMBL/GenBank/DDBJ whole genome shotgun (WGS) entry which is preliminary data.</text>
</comment>
<reference evidence="1 2" key="2">
    <citation type="journal article" date="2022" name="Mol. Ecol. Resour.">
        <title>The genomes of chicory, endive, great burdock and yacon provide insights into Asteraceae paleo-polyploidization history and plant inulin production.</title>
        <authorList>
            <person name="Fan W."/>
            <person name="Wang S."/>
            <person name="Wang H."/>
            <person name="Wang A."/>
            <person name="Jiang F."/>
            <person name="Liu H."/>
            <person name="Zhao H."/>
            <person name="Xu D."/>
            <person name="Zhang Y."/>
        </authorList>
    </citation>
    <scope>NUCLEOTIDE SEQUENCE [LARGE SCALE GENOMIC DNA]</scope>
    <source>
        <strain evidence="2">cv. Niubang</strain>
    </source>
</reference>
<protein>
    <submittedName>
        <fullName evidence="1">Uncharacterized protein</fullName>
    </submittedName>
</protein>
<accession>A0ACB9CNN3</accession>
<dbReference type="EMBL" id="CM042050">
    <property type="protein sequence ID" value="KAI3735865.1"/>
    <property type="molecule type" value="Genomic_DNA"/>
</dbReference>
<organism evidence="1 2">
    <name type="scientific">Arctium lappa</name>
    <name type="common">Greater burdock</name>
    <name type="synonym">Lappa major</name>
    <dbReference type="NCBI Taxonomy" id="4217"/>
    <lineage>
        <taxon>Eukaryota</taxon>
        <taxon>Viridiplantae</taxon>
        <taxon>Streptophyta</taxon>
        <taxon>Embryophyta</taxon>
        <taxon>Tracheophyta</taxon>
        <taxon>Spermatophyta</taxon>
        <taxon>Magnoliopsida</taxon>
        <taxon>eudicotyledons</taxon>
        <taxon>Gunneridae</taxon>
        <taxon>Pentapetalae</taxon>
        <taxon>asterids</taxon>
        <taxon>campanulids</taxon>
        <taxon>Asterales</taxon>
        <taxon>Asteraceae</taxon>
        <taxon>Carduoideae</taxon>
        <taxon>Cardueae</taxon>
        <taxon>Arctiinae</taxon>
        <taxon>Arctium</taxon>
    </lineage>
</organism>
<evidence type="ECO:0000313" key="2">
    <source>
        <dbReference type="Proteomes" id="UP001055879"/>
    </source>
</evidence>
<proteinExistence type="predicted"/>
<keyword evidence="2" id="KW-1185">Reference proteome</keyword>
<gene>
    <name evidence="1" type="ORF">L6452_15386</name>
</gene>
<name>A0ACB9CNN3_ARCLA</name>
<reference evidence="2" key="1">
    <citation type="journal article" date="2022" name="Mol. Ecol. Resour.">
        <title>The genomes of chicory, endive, great burdock and yacon provide insights into Asteraceae palaeo-polyploidization history and plant inulin production.</title>
        <authorList>
            <person name="Fan W."/>
            <person name="Wang S."/>
            <person name="Wang H."/>
            <person name="Wang A."/>
            <person name="Jiang F."/>
            <person name="Liu H."/>
            <person name="Zhao H."/>
            <person name="Xu D."/>
            <person name="Zhang Y."/>
        </authorList>
    </citation>
    <scope>NUCLEOTIDE SEQUENCE [LARGE SCALE GENOMIC DNA]</scope>
    <source>
        <strain evidence="2">cv. Niubang</strain>
    </source>
</reference>
<dbReference type="Proteomes" id="UP001055879">
    <property type="component" value="Linkage Group LG04"/>
</dbReference>
<evidence type="ECO:0000313" key="1">
    <source>
        <dbReference type="EMBL" id="KAI3735865.1"/>
    </source>
</evidence>
<sequence>MDLHFFIFFNKSCFILTTIIFLAYLTVDSLSLASNCFPQNCGNGPNISFPFWLSQQQEPSCGSTGFNITCKNNYPLLMISGDDYLVKDIFYANNSVNLVGMKAFNETNLCPVPLRNFSIDGSPFSYSSLSVDLYFFYNCTSPYAEMTYSIDCAKNGSRLSSFGVFHPEILKKHNYSIDLCQSSVHVPVHVDGINVLLNDNYTDVLRKGFILEWQCSNCDKHGLDWKLKLMIGLGSAGFGILLMCVVFYFYRRRMNKKRHSYGSSYMSRSIFSYPSSMTTDPEKDGTYNGVQIFKYKELEKATNYFDPANELGDGGFGTVYKGKLRDGRVVAVKRLYENNYKRVEQFMNEIRILAGLHHQNLVCLYGCTTHHGRELLLVYEYIPNGTVADHLHGEKSNPGSLSWTTRMSIAIETASALVYLHHSDVIHRDVKTNNILLDNSFTVKVADFGLSRLFPDNVTHVSTAPQGTPGYVDPEYHECYQLTSKSDVYSFGVVLIELISSKPAVDITRHRHEINLSNMAINKIRNDAVHELVDPNLGFETDYEVRKMIHGVAELAFQCLQNERDLRPSMDEVLEGLKGIKKNGYEKQDVLDGTSDDAVLLKNPSQAMSPDSVAIAWSTSTMSASSG</sequence>